<feature type="non-terminal residue" evidence="2">
    <location>
        <position position="1"/>
    </location>
</feature>
<feature type="region of interest" description="Disordered" evidence="1">
    <location>
        <begin position="1"/>
        <end position="20"/>
    </location>
</feature>
<evidence type="ECO:0000256" key="1">
    <source>
        <dbReference type="SAM" id="MobiDB-lite"/>
    </source>
</evidence>
<dbReference type="RefSeq" id="WP_207259511.1">
    <property type="nucleotide sequence ID" value="NZ_JAFMPP010000039.1"/>
</dbReference>
<evidence type="ECO:0000313" key="2">
    <source>
        <dbReference type="EMBL" id="MBO0664596.1"/>
    </source>
</evidence>
<reference evidence="2" key="1">
    <citation type="submission" date="2021-03" db="EMBL/GenBank/DDBJ databases">
        <title>Whole genome sequence of Jiella sp. CQZ9-1.</title>
        <authorList>
            <person name="Tuo L."/>
        </authorList>
    </citation>
    <scope>NUCLEOTIDE SEQUENCE</scope>
    <source>
        <strain evidence="2">CQZ9-1</strain>
    </source>
</reference>
<feature type="compositionally biased region" description="Basic and acidic residues" evidence="1">
    <location>
        <begin position="122"/>
        <end position="140"/>
    </location>
</feature>
<dbReference type="Proteomes" id="UP000664122">
    <property type="component" value="Unassembled WGS sequence"/>
</dbReference>
<accession>A0A939JYN6</accession>
<feature type="region of interest" description="Disordered" evidence="1">
    <location>
        <begin position="122"/>
        <end position="157"/>
    </location>
</feature>
<evidence type="ECO:0000313" key="3">
    <source>
        <dbReference type="Proteomes" id="UP000664122"/>
    </source>
</evidence>
<keyword evidence="3" id="KW-1185">Reference proteome</keyword>
<dbReference type="AlphaFoldDB" id="A0A939JYN6"/>
<comment type="caution">
    <text evidence="2">The sequence shown here is derived from an EMBL/GenBank/DDBJ whole genome shotgun (WGS) entry which is preliminary data.</text>
</comment>
<protein>
    <submittedName>
        <fullName evidence="2">Uncharacterized protein</fullName>
    </submittedName>
</protein>
<organism evidence="2 3">
    <name type="scientific">Jiella flava</name>
    <dbReference type="NCBI Taxonomy" id="2816857"/>
    <lineage>
        <taxon>Bacteria</taxon>
        <taxon>Pseudomonadati</taxon>
        <taxon>Pseudomonadota</taxon>
        <taxon>Alphaproteobacteria</taxon>
        <taxon>Hyphomicrobiales</taxon>
        <taxon>Aurantimonadaceae</taxon>
        <taxon>Jiella</taxon>
    </lineage>
</organism>
<sequence>DKYGGRSLQNASGNGIDNIRDDPLTFSEIKTSTRGDYRMYGDQLRGGKYFVRSRLSQISKGKGAYKSLSSEDKNYARSLLQRMNAGESATYNKVKLRKNADGTFSEDGVETWKRDDAAYKKWRENEERKRTQRAERKAKDSAAQLPPSTGPPTNANQ</sequence>
<name>A0A939JYN6_9HYPH</name>
<proteinExistence type="predicted"/>
<gene>
    <name evidence="2" type="ORF">J1C48_18700</name>
</gene>
<dbReference type="EMBL" id="JAFMPP010000039">
    <property type="protein sequence ID" value="MBO0664596.1"/>
    <property type="molecule type" value="Genomic_DNA"/>
</dbReference>